<dbReference type="Pfam" id="PF13515">
    <property type="entry name" value="FUSC_2"/>
    <property type="match status" value="1"/>
</dbReference>
<feature type="transmembrane region" description="Helical" evidence="6">
    <location>
        <begin position="196"/>
        <end position="214"/>
    </location>
</feature>
<accession>A0A0F7ZGH0</accession>
<dbReference type="InterPro" id="IPR018820">
    <property type="entry name" value="BRE4-related_DUF2421"/>
</dbReference>
<feature type="domain" description="Putative ER transporter 6TM N-terminal" evidence="8">
    <location>
        <begin position="33"/>
        <end position="477"/>
    </location>
</feature>
<dbReference type="InterPro" id="IPR049453">
    <property type="entry name" value="Memb_transporter_dom"/>
</dbReference>
<organism evidence="10 11">
    <name type="scientific">Hirsutella minnesotensis 3608</name>
    <dbReference type="NCBI Taxonomy" id="1043627"/>
    <lineage>
        <taxon>Eukaryota</taxon>
        <taxon>Fungi</taxon>
        <taxon>Dikarya</taxon>
        <taxon>Ascomycota</taxon>
        <taxon>Pezizomycotina</taxon>
        <taxon>Sordariomycetes</taxon>
        <taxon>Hypocreomycetidae</taxon>
        <taxon>Hypocreales</taxon>
        <taxon>Ophiocordycipitaceae</taxon>
        <taxon>Hirsutella</taxon>
    </lineage>
</organism>
<evidence type="ECO:0000256" key="6">
    <source>
        <dbReference type="SAM" id="Phobius"/>
    </source>
</evidence>
<protein>
    <recommendedName>
        <fullName evidence="12">ER transporter 6TM N-terminal domain-containing protein</fullName>
    </recommendedName>
</protein>
<evidence type="ECO:0000256" key="1">
    <source>
        <dbReference type="ARBA" id="ARBA00004141"/>
    </source>
</evidence>
<dbReference type="EMBL" id="KQ030602">
    <property type="protein sequence ID" value="KJZ70876.1"/>
    <property type="molecule type" value="Genomic_DNA"/>
</dbReference>
<keyword evidence="4 6" id="KW-0472">Membrane</keyword>
<feature type="transmembrane region" description="Helical" evidence="6">
    <location>
        <begin position="706"/>
        <end position="724"/>
    </location>
</feature>
<feature type="transmembrane region" description="Helical" evidence="6">
    <location>
        <begin position="676"/>
        <end position="694"/>
    </location>
</feature>
<dbReference type="PANTHER" id="PTHR37994">
    <property type="entry name" value="ARAE_2_N DOMAIN-CONTAINING PROTEIN-RELATED"/>
    <property type="match status" value="1"/>
</dbReference>
<evidence type="ECO:0000313" key="11">
    <source>
        <dbReference type="Proteomes" id="UP000054481"/>
    </source>
</evidence>
<gene>
    <name evidence="10" type="ORF">HIM_09741</name>
</gene>
<evidence type="ECO:0000259" key="9">
    <source>
        <dbReference type="Pfam" id="PF13515"/>
    </source>
</evidence>
<evidence type="ECO:0000259" key="7">
    <source>
        <dbReference type="Pfam" id="PF10334"/>
    </source>
</evidence>
<dbReference type="InterPro" id="IPR018823">
    <property type="entry name" value="ArAE_2_N"/>
</dbReference>
<name>A0A0F7ZGH0_9HYPO</name>
<dbReference type="OrthoDB" id="2274698at2759"/>
<evidence type="ECO:0000256" key="2">
    <source>
        <dbReference type="ARBA" id="ARBA00022692"/>
    </source>
</evidence>
<evidence type="ECO:0008006" key="12">
    <source>
        <dbReference type="Google" id="ProtNLM"/>
    </source>
</evidence>
<sequence length="1006" mass="110380">MAGNSSDAQPPQPATGSAGGEPAPRQEPSERRFRLPAWLDHFNAHELKIVFRCWAAIWVSTILVFINPALTSIGVATFFGSILLYIVPPGTILFIYLLASLTSLVGMCLAWAWGLLAMKAALAARPASETQQSFQALQKQAVGIAHQTNQSVAWEAQKLIHDGELLDVRVTVVFYVMCCAFIYAMTRLRYNNAKLILAHIFGVIIMDLFLLIGPTLPSFTATLASLLVKPGAIGVGIGAACCVLFFPQSTSYVVLDKMEALIRLSQTSMNATQKQLANHPLPREQLLGAKMKLIMTWKSVQPAVGFLPLDFSRGRWNADDVKNLYGQVRETMLSCLSLLDFHIARIDAIEKRQQLETQDSGGEEKSIVTEKSGHEVGHLQLLQSANLLQSLQDPESAHLQDRALQALEGTTAEVLQACSRSLSVAAECIHTVNSCRWFGFSQQKSDRLNQDLQDALATLQSARQACVSDTTEAILDSYSGLFDNQGSLVIADGARPPSIQGIVISMVIEERILHMAQATEKLLEFISQLSKARTTHKVWLPNRLQYALAWLFNSKTSVPISGITSSATEDPDALTDPQSLEGQAKEAYRRLRLSHGNTRPLRRRNAISRAIVGTYKWLTNPAGIYSLRMVVVTIAISIPAAIPRTAGFFYREKGMWAVIMAQTALLEYTADFTFSLISRGLGTVAGGVLGMIAWYAGSGSGPGNPYGLAATTGVAIAILVWWRLFLPPAFMQATIMSGATFALVVGFSFDNEHIQQDGLPGKGYEAFWKRLVTVLIGLAASVIVQLFPRPPSATSHVCKTLANSVRTLADHYALLLSHWARPSQHSPLSAVAEQISLDVSETLLSLNETIGVLKVELSFGPFDQDVLVKTRQQCQYMNQSLGRLLFLSSTLPNDLQERLAGTVGILDDRTIGDVMAVLGLIEQSLRTGSPLPERLPAPLVSRFYESWNAQNPYASLTTSLVRDEKYRQFCVALSSYLKFLSTIDDLVLILKRALGESHIIYRWEEA</sequence>
<feature type="transmembrane region" description="Helical" evidence="6">
    <location>
        <begin position="770"/>
        <end position="788"/>
    </location>
</feature>
<proteinExistence type="predicted"/>
<evidence type="ECO:0000256" key="5">
    <source>
        <dbReference type="SAM" id="MobiDB-lite"/>
    </source>
</evidence>
<dbReference type="AlphaFoldDB" id="A0A0F7ZGH0"/>
<feature type="transmembrane region" description="Helical" evidence="6">
    <location>
        <begin position="226"/>
        <end position="246"/>
    </location>
</feature>
<feature type="transmembrane region" description="Helical" evidence="6">
    <location>
        <begin position="93"/>
        <end position="116"/>
    </location>
</feature>
<feature type="transmembrane region" description="Helical" evidence="6">
    <location>
        <begin position="730"/>
        <end position="749"/>
    </location>
</feature>
<keyword evidence="3 6" id="KW-1133">Transmembrane helix</keyword>
<dbReference type="GO" id="GO:0016020">
    <property type="term" value="C:membrane"/>
    <property type="evidence" value="ECO:0007669"/>
    <property type="project" value="UniProtKB-SubCell"/>
</dbReference>
<keyword evidence="11" id="KW-1185">Reference proteome</keyword>
<reference evidence="10 11" key="1">
    <citation type="journal article" date="2014" name="Genome Biol. Evol.">
        <title>Comparative genomics and transcriptomics analyses reveal divergent lifestyle features of nematode endoparasitic fungus Hirsutella minnesotensis.</title>
        <authorList>
            <person name="Lai Y."/>
            <person name="Liu K."/>
            <person name="Zhang X."/>
            <person name="Zhang X."/>
            <person name="Li K."/>
            <person name="Wang N."/>
            <person name="Shu C."/>
            <person name="Wu Y."/>
            <person name="Wang C."/>
            <person name="Bushley K.E."/>
            <person name="Xiang M."/>
            <person name="Liu X."/>
        </authorList>
    </citation>
    <scope>NUCLEOTIDE SEQUENCE [LARGE SCALE GENOMIC DNA]</scope>
    <source>
        <strain evidence="10 11">3608</strain>
    </source>
</reference>
<comment type="subcellular location">
    <subcellularLocation>
        <location evidence="1">Membrane</location>
        <topology evidence="1">Multi-pass membrane protein</topology>
    </subcellularLocation>
</comment>
<feature type="domain" description="DUF2421" evidence="7">
    <location>
        <begin position="788"/>
        <end position="998"/>
    </location>
</feature>
<feature type="transmembrane region" description="Helical" evidence="6">
    <location>
        <begin position="55"/>
        <end position="87"/>
    </location>
</feature>
<feature type="region of interest" description="Disordered" evidence="5">
    <location>
        <begin position="1"/>
        <end position="27"/>
    </location>
</feature>
<dbReference type="PANTHER" id="PTHR37994:SF3">
    <property type="entry name" value="ER TRANSPORTER 6TM N-TERMINAL DOMAIN-CONTAINING PROTEIN"/>
    <property type="match status" value="1"/>
</dbReference>
<dbReference type="Pfam" id="PF10334">
    <property type="entry name" value="BRE4"/>
    <property type="match status" value="1"/>
</dbReference>
<dbReference type="Pfam" id="PF10337">
    <property type="entry name" value="ArAE_2_N"/>
    <property type="match status" value="1"/>
</dbReference>
<feature type="transmembrane region" description="Helical" evidence="6">
    <location>
        <begin position="622"/>
        <end position="642"/>
    </location>
</feature>
<feature type="domain" description="Integral membrane bound transporter" evidence="9">
    <location>
        <begin position="651"/>
        <end position="784"/>
    </location>
</feature>
<keyword evidence="2 6" id="KW-0812">Transmembrane</keyword>
<evidence type="ECO:0000259" key="8">
    <source>
        <dbReference type="Pfam" id="PF10337"/>
    </source>
</evidence>
<evidence type="ECO:0000313" key="10">
    <source>
        <dbReference type="EMBL" id="KJZ70876.1"/>
    </source>
</evidence>
<evidence type="ECO:0000256" key="4">
    <source>
        <dbReference type="ARBA" id="ARBA00023136"/>
    </source>
</evidence>
<dbReference type="Proteomes" id="UP000054481">
    <property type="component" value="Unassembled WGS sequence"/>
</dbReference>
<evidence type="ECO:0000256" key="3">
    <source>
        <dbReference type="ARBA" id="ARBA00022989"/>
    </source>
</evidence>